<accession>A0AA35K8U7</accession>
<reference evidence="1" key="1">
    <citation type="submission" date="2022-12" db="EMBL/GenBank/DDBJ databases">
        <authorList>
            <person name="Alioto T."/>
            <person name="Alioto T."/>
            <person name="Gomez Garrido J."/>
        </authorList>
    </citation>
    <scope>NUCLEOTIDE SEQUENCE</scope>
</reference>
<feature type="non-terminal residue" evidence="1">
    <location>
        <position position="1"/>
    </location>
</feature>
<organism evidence="1 2">
    <name type="scientific">Podarcis lilfordi</name>
    <name type="common">Lilford's wall lizard</name>
    <dbReference type="NCBI Taxonomy" id="74358"/>
    <lineage>
        <taxon>Eukaryota</taxon>
        <taxon>Metazoa</taxon>
        <taxon>Chordata</taxon>
        <taxon>Craniata</taxon>
        <taxon>Vertebrata</taxon>
        <taxon>Euteleostomi</taxon>
        <taxon>Lepidosauria</taxon>
        <taxon>Squamata</taxon>
        <taxon>Bifurcata</taxon>
        <taxon>Unidentata</taxon>
        <taxon>Episquamata</taxon>
        <taxon>Laterata</taxon>
        <taxon>Lacertibaenia</taxon>
        <taxon>Lacertidae</taxon>
        <taxon>Podarcis</taxon>
    </lineage>
</organism>
<dbReference type="AlphaFoldDB" id="A0AA35K8U7"/>
<dbReference type="Proteomes" id="UP001178461">
    <property type="component" value="Chromosome 4"/>
</dbReference>
<dbReference type="EMBL" id="OX395129">
    <property type="protein sequence ID" value="CAI5772443.1"/>
    <property type="molecule type" value="Genomic_DNA"/>
</dbReference>
<evidence type="ECO:0000313" key="1">
    <source>
        <dbReference type="EMBL" id="CAI5772443.1"/>
    </source>
</evidence>
<proteinExistence type="predicted"/>
<evidence type="ECO:0000313" key="2">
    <source>
        <dbReference type="Proteomes" id="UP001178461"/>
    </source>
</evidence>
<keyword evidence="2" id="KW-1185">Reference proteome</keyword>
<protein>
    <submittedName>
        <fullName evidence="1">Uncharacterized protein</fullName>
    </submittedName>
</protein>
<gene>
    <name evidence="1" type="ORF">PODLI_1B014589</name>
</gene>
<name>A0AA35K8U7_9SAUR</name>
<sequence>FALVTCVDYAFANSSIDRLPEADILVSEDLSSHTKGKRTESSCMLYGCF</sequence>